<dbReference type="SUPFAM" id="SSF57850">
    <property type="entry name" value="RING/U-box"/>
    <property type="match status" value="1"/>
</dbReference>
<evidence type="ECO:0000256" key="2">
    <source>
        <dbReference type="ARBA" id="ARBA00022771"/>
    </source>
</evidence>
<evidence type="ECO:0000256" key="3">
    <source>
        <dbReference type="ARBA" id="ARBA00022833"/>
    </source>
</evidence>
<reference evidence="7" key="1">
    <citation type="submission" date="2025-08" db="UniProtKB">
        <authorList>
            <consortium name="RefSeq"/>
        </authorList>
    </citation>
    <scope>IDENTIFICATION</scope>
</reference>
<dbReference type="PROSITE" id="PS50089">
    <property type="entry name" value="ZF_RING_2"/>
    <property type="match status" value="1"/>
</dbReference>
<sequence>MASSFIEEELAEVKRRCLEEIRGSELIACHAVSVRVKMTRTKFKQLDACLQFSDGYPDTAIVVEIKSKTIPEKLREGLVRICDNEAKKLLGKQQVMPMLKFIRQFIDDNPFTPCSEELAFIKKELVEAQDTFKTKQKAGVIVYTIRKLEYFLKVKLTVPDNYPEEQVQIGDIEHNFPEMFSKMFSSQAVEIARQSVTPPLKKNPKDPPFEVKPSLRPVCEFLVRECVRKYPAELCHLCQDTAFPKRPEHVVNDPTHGRHVEWMYCGHIFHHGCVDEYMKTPPFTGGKKCPKCAKRLYHNKWNVTPKLAEERWAHHQARQRELEEVTDFLQ</sequence>
<dbReference type="Gene3D" id="3.30.40.10">
    <property type="entry name" value="Zinc/RING finger domain, C3HC4 (zinc finger)"/>
    <property type="match status" value="1"/>
</dbReference>
<accession>A0A8B8A350</accession>
<evidence type="ECO:0000256" key="4">
    <source>
        <dbReference type="PROSITE-ProRule" id="PRU00175"/>
    </source>
</evidence>
<dbReference type="KEGG" id="aplc:110991198"/>
<evidence type="ECO:0000256" key="1">
    <source>
        <dbReference type="ARBA" id="ARBA00022723"/>
    </source>
</evidence>
<dbReference type="OrthoDB" id="8062037at2759"/>
<evidence type="ECO:0000259" key="5">
    <source>
        <dbReference type="PROSITE" id="PS50089"/>
    </source>
</evidence>
<gene>
    <name evidence="7" type="primary">LOC110991198</name>
</gene>
<dbReference type="InterPro" id="IPR013083">
    <property type="entry name" value="Znf_RING/FYVE/PHD"/>
</dbReference>
<evidence type="ECO:0000313" key="6">
    <source>
        <dbReference type="Proteomes" id="UP000694845"/>
    </source>
</evidence>
<dbReference type="GeneID" id="110991198"/>
<proteinExistence type="predicted"/>
<dbReference type="InterPro" id="IPR001841">
    <property type="entry name" value="Znf_RING"/>
</dbReference>
<organism evidence="6 7">
    <name type="scientific">Acanthaster planci</name>
    <name type="common">Crown-of-thorns starfish</name>
    <dbReference type="NCBI Taxonomy" id="133434"/>
    <lineage>
        <taxon>Eukaryota</taxon>
        <taxon>Metazoa</taxon>
        <taxon>Echinodermata</taxon>
        <taxon>Eleutherozoa</taxon>
        <taxon>Asterozoa</taxon>
        <taxon>Asteroidea</taxon>
        <taxon>Valvatacea</taxon>
        <taxon>Valvatida</taxon>
        <taxon>Acanthasteridae</taxon>
        <taxon>Acanthaster</taxon>
    </lineage>
</organism>
<dbReference type="AlphaFoldDB" id="A0A8B8A350"/>
<dbReference type="Proteomes" id="UP000694845">
    <property type="component" value="Unplaced"/>
</dbReference>
<name>A0A8B8A350_ACAPL</name>
<protein>
    <submittedName>
        <fullName evidence="7">Uncharacterized protein LOC110991198</fullName>
    </submittedName>
</protein>
<dbReference type="GO" id="GO:0008270">
    <property type="term" value="F:zinc ion binding"/>
    <property type="evidence" value="ECO:0007669"/>
    <property type="project" value="UniProtKB-KW"/>
</dbReference>
<dbReference type="RefSeq" id="XP_022112148.1">
    <property type="nucleotide sequence ID" value="XM_022256456.1"/>
</dbReference>
<evidence type="ECO:0000313" key="7">
    <source>
        <dbReference type="RefSeq" id="XP_022112148.1"/>
    </source>
</evidence>
<keyword evidence="3" id="KW-0862">Zinc</keyword>
<dbReference type="InterPro" id="IPR018957">
    <property type="entry name" value="Znf_C3HC4_RING-type"/>
</dbReference>
<keyword evidence="6" id="KW-1185">Reference proteome</keyword>
<keyword evidence="1" id="KW-0479">Metal-binding</keyword>
<dbReference type="PANTHER" id="PTHR40237">
    <property type="entry name" value="LD44813P"/>
    <property type="match status" value="1"/>
</dbReference>
<keyword evidence="2 4" id="KW-0863">Zinc-finger</keyword>
<feature type="domain" description="RING-type" evidence="5">
    <location>
        <begin position="235"/>
        <end position="292"/>
    </location>
</feature>
<dbReference type="PANTHER" id="PTHR40237:SF1">
    <property type="entry name" value="LD44813P"/>
    <property type="match status" value="1"/>
</dbReference>
<dbReference type="CDD" id="cd16448">
    <property type="entry name" value="RING-H2"/>
    <property type="match status" value="1"/>
</dbReference>
<dbReference type="Pfam" id="PF00097">
    <property type="entry name" value="zf-C3HC4"/>
    <property type="match status" value="1"/>
</dbReference>
<dbReference type="OMA" id="WAHQQAR"/>